<dbReference type="InterPro" id="IPR053032">
    <property type="entry name" value="BAH_domain-containing"/>
</dbReference>
<dbReference type="PROSITE" id="PS51038">
    <property type="entry name" value="BAH"/>
    <property type="match status" value="1"/>
</dbReference>
<dbReference type="GO" id="GO:0031507">
    <property type="term" value="P:heterochromatin formation"/>
    <property type="evidence" value="ECO:0007669"/>
    <property type="project" value="TreeGrafter"/>
</dbReference>
<feature type="compositionally biased region" description="Pro residues" evidence="1">
    <location>
        <begin position="335"/>
        <end position="344"/>
    </location>
</feature>
<dbReference type="SMART" id="SM00439">
    <property type="entry name" value="BAH"/>
    <property type="match status" value="1"/>
</dbReference>
<protein>
    <recommendedName>
        <fullName evidence="2">BAH domain-containing protein</fullName>
    </recommendedName>
</protein>
<proteinExistence type="evidence at transcript level"/>
<feature type="compositionally biased region" description="Pro residues" evidence="1">
    <location>
        <begin position="387"/>
        <end position="399"/>
    </location>
</feature>
<feature type="region of interest" description="Disordered" evidence="1">
    <location>
        <begin position="542"/>
        <end position="708"/>
    </location>
</feature>
<reference evidence="3" key="1">
    <citation type="submission" date="2012-11" db="EMBL/GenBank/DDBJ databases">
        <authorList>
            <person name="Lucero-Rivera Y.E."/>
            <person name="Tovar-Ramirez D."/>
        </authorList>
    </citation>
    <scope>NUCLEOTIDE SEQUENCE</scope>
    <source>
        <tissue evidence="3">Salivary gland</tissue>
    </source>
</reference>
<feature type="compositionally biased region" description="Polar residues" evidence="1">
    <location>
        <begin position="645"/>
        <end position="656"/>
    </location>
</feature>
<feature type="compositionally biased region" description="Low complexity" evidence="1">
    <location>
        <begin position="142"/>
        <end position="156"/>
    </location>
</feature>
<dbReference type="PANTHER" id="PTHR46576">
    <property type="entry name" value="BROMO ADJACENT HOMOLOGY DOMAIN-CONTAINING 1 PROTEIN"/>
    <property type="match status" value="1"/>
</dbReference>
<dbReference type="GO" id="GO:0003682">
    <property type="term" value="F:chromatin binding"/>
    <property type="evidence" value="ECO:0007669"/>
    <property type="project" value="InterPro"/>
</dbReference>
<feature type="compositionally biased region" description="Basic and acidic residues" evidence="1">
    <location>
        <begin position="570"/>
        <end position="580"/>
    </location>
</feature>
<evidence type="ECO:0000313" key="3">
    <source>
        <dbReference type="EMBL" id="JAA55665.1"/>
    </source>
</evidence>
<dbReference type="Gene3D" id="2.30.30.490">
    <property type="match status" value="1"/>
</dbReference>
<name>L7LV43_RHIPC</name>
<dbReference type="PANTHER" id="PTHR46576:SF1">
    <property type="entry name" value="BROMO ADJACENT HOMOLOGY DOMAIN-CONTAINING 1 PROTEIN"/>
    <property type="match status" value="1"/>
</dbReference>
<feature type="region of interest" description="Disordered" evidence="1">
    <location>
        <begin position="308"/>
        <end position="344"/>
    </location>
</feature>
<dbReference type="GO" id="GO:0005677">
    <property type="term" value="C:chromatin silencing complex"/>
    <property type="evidence" value="ECO:0007669"/>
    <property type="project" value="TreeGrafter"/>
</dbReference>
<evidence type="ECO:0000259" key="2">
    <source>
        <dbReference type="PROSITE" id="PS51038"/>
    </source>
</evidence>
<organism evidence="3">
    <name type="scientific">Rhipicephalus pulchellus</name>
    <name type="common">Yellow backed tick</name>
    <name type="synonym">Dermacentor pulchellus</name>
    <dbReference type="NCBI Taxonomy" id="72859"/>
    <lineage>
        <taxon>Eukaryota</taxon>
        <taxon>Metazoa</taxon>
        <taxon>Ecdysozoa</taxon>
        <taxon>Arthropoda</taxon>
        <taxon>Chelicerata</taxon>
        <taxon>Arachnida</taxon>
        <taxon>Acari</taxon>
        <taxon>Parasitiformes</taxon>
        <taxon>Ixodida</taxon>
        <taxon>Ixodoidea</taxon>
        <taxon>Ixodidae</taxon>
        <taxon>Rhipicephalinae</taxon>
        <taxon>Rhipicephalus</taxon>
        <taxon>Rhipicephalus</taxon>
    </lineage>
</organism>
<feature type="region of interest" description="Disordered" evidence="1">
    <location>
        <begin position="378"/>
        <end position="530"/>
    </location>
</feature>
<dbReference type="GO" id="GO:0000976">
    <property type="term" value="F:transcription cis-regulatory region binding"/>
    <property type="evidence" value="ECO:0007669"/>
    <property type="project" value="TreeGrafter"/>
</dbReference>
<accession>L7LV43</accession>
<dbReference type="AlphaFoldDB" id="L7LV43"/>
<evidence type="ECO:0000256" key="1">
    <source>
        <dbReference type="SAM" id="MobiDB-lite"/>
    </source>
</evidence>
<dbReference type="EMBL" id="GACK01009369">
    <property type="protein sequence ID" value="JAA55665.1"/>
    <property type="molecule type" value="mRNA"/>
</dbReference>
<feature type="compositionally biased region" description="Polar residues" evidence="1">
    <location>
        <begin position="669"/>
        <end position="678"/>
    </location>
</feature>
<dbReference type="InterPro" id="IPR043151">
    <property type="entry name" value="BAH_sf"/>
</dbReference>
<feature type="compositionally biased region" description="Polar residues" evidence="1">
    <location>
        <begin position="465"/>
        <end position="474"/>
    </location>
</feature>
<feature type="region of interest" description="Disordered" evidence="1">
    <location>
        <begin position="133"/>
        <end position="156"/>
    </location>
</feature>
<feature type="compositionally biased region" description="Polar residues" evidence="1">
    <location>
        <begin position="520"/>
        <end position="530"/>
    </location>
</feature>
<feature type="domain" description="BAH" evidence="2">
    <location>
        <begin position="799"/>
        <end position="950"/>
    </location>
</feature>
<dbReference type="GO" id="GO:0045892">
    <property type="term" value="P:negative regulation of DNA-templated transcription"/>
    <property type="evidence" value="ECO:0007669"/>
    <property type="project" value="TreeGrafter"/>
</dbReference>
<sequence length="951" mass="102375">MGTRRKKKAIARKVIKRKRDVLDADVEIIDTRQCRRMASLNAQAIMAASYSRERSSRKFDKESPSSFSSSSSSSSSTSSAASCELKVVHHHHQQEIVVCSVQTKTVHKTVQEKAEVPALPSAPKLPHCDAVVRRPRKSDTKAGSSTAGDGTASSSVAVSEYREVVRINTTKEMAVKDERREKEGVTHLYHYHTKATCMQMQTTYSGPPSPVPSHPAVLGPQAPGYYGPPSYPPALTGPPPPMAAAAALMPPPTASASSAPGPPAYGVNHVMPMSGAPVHRHYGSAFTVPHYGHAVPYPQAEYMPGYYQPAGPTIQPPPHDQCLIHKPVPYHPQHRPAPVPLPPPPPGGFPSPHCASPLCPPPPPPHCYSEHMPCSPPPAPQGGAAPGPTPPQAYPPYRPGPYHTQPPFQAPPSTSSSSSASSQVSSSSVAPPPPPQPPSTTDSYQMSTTASAAAVPKSEPVTPPETKSPSQGNDFSDASKAAGKDGGANGESRTTPFQPEAQLSVAEPLVLTKNAPKPSSVKTTATTLQPETNIVTAEPVVPVKKRPRSVEKQIKTSTVTPQQRLGRASSAEERTADKKSSSAKAMKRSFAKSSDTDKVCLTVAKNGIKKSLPNHVAAARIAEKKRQRLSLGPETDAPPTEKEPSGTSEKVPSSASIAPVHAASKKSAVATNAATNDSEGVVSERAVSPLPPPQAKARKENGSAAAHSSVAATKKVQLSSATGAVVPKNSSLLQASKSAVVVLPPRLLLSSNNKRPPRRKFAHGWSWDGEPFQKVIVMNNEDTPRFRLCFPAMRHVEGDVIRVRDCVLLRSGPRKIDLPFVAKVAALWENADDGEMMMSLLWYYRPEHTDQGRKSHHMEDEIFASKHRDANSVACIEDKCYVLTFAEYCRYRAKAKMLEEGVRQPAPVVPDQEGGYPRQDRLPPGRMDPQMVFFCRRVYDFRQKRILKNPS</sequence>
<feature type="compositionally biased region" description="Polar residues" evidence="1">
    <location>
        <begin position="442"/>
        <end position="451"/>
    </location>
</feature>
<reference evidence="3" key="2">
    <citation type="journal article" date="2015" name="J. Proteomics">
        <title>Sexual differences in the sialomes of the zebra tick, Rhipicephalus pulchellus.</title>
        <authorList>
            <person name="Tan A.W."/>
            <person name="Francischetti I.M."/>
            <person name="Slovak M."/>
            <person name="Kini R.M."/>
            <person name="Ribeiro J.M."/>
        </authorList>
    </citation>
    <scope>NUCLEOTIDE SEQUENCE</scope>
    <source>
        <tissue evidence="3">Salivary gland</tissue>
    </source>
</reference>
<dbReference type="Pfam" id="PF01426">
    <property type="entry name" value="BAH"/>
    <property type="match status" value="1"/>
</dbReference>
<dbReference type="InterPro" id="IPR001025">
    <property type="entry name" value="BAH_dom"/>
</dbReference>
<feature type="compositionally biased region" description="Low complexity" evidence="1">
    <location>
        <begin position="400"/>
        <end position="429"/>
    </location>
</feature>
<feature type="region of interest" description="Disordered" evidence="1">
    <location>
        <begin position="47"/>
        <end position="78"/>
    </location>
</feature>
<feature type="compositionally biased region" description="Basic and acidic residues" evidence="1">
    <location>
        <begin position="51"/>
        <end position="63"/>
    </location>
</feature>
<feature type="compositionally biased region" description="Low complexity" evidence="1">
    <location>
        <begin position="64"/>
        <end position="78"/>
    </location>
</feature>